<feature type="region of interest" description="Disordered" evidence="1">
    <location>
        <begin position="14"/>
        <end position="44"/>
    </location>
</feature>
<proteinExistence type="predicted"/>
<feature type="compositionally biased region" description="Polar residues" evidence="1">
    <location>
        <begin position="132"/>
        <end position="146"/>
    </location>
</feature>
<feature type="compositionally biased region" description="Low complexity" evidence="1">
    <location>
        <begin position="390"/>
        <end position="407"/>
    </location>
</feature>
<feature type="compositionally biased region" description="Polar residues" evidence="1">
    <location>
        <begin position="192"/>
        <end position="206"/>
    </location>
</feature>
<feature type="region of interest" description="Disordered" evidence="1">
    <location>
        <begin position="434"/>
        <end position="570"/>
    </location>
</feature>
<feature type="compositionally biased region" description="Low complexity" evidence="1">
    <location>
        <begin position="277"/>
        <end position="288"/>
    </location>
</feature>
<feature type="compositionally biased region" description="Basic residues" evidence="1">
    <location>
        <begin position="507"/>
        <end position="518"/>
    </location>
</feature>
<gene>
    <name evidence="2" type="ORF">M5D96_008468</name>
</gene>
<feature type="compositionally biased region" description="Basic and acidic residues" evidence="1">
    <location>
        <begin position="354"/>
        <end position="389"/>
    </location>
</feature>
<comment type="caution">
    <text evidence="2">The sequence shown here is derived from an EMBL/GenBank/DDBJ whole genome shotgun (WGS) entry which is preliminary data.</text>
</comment>
<evidence type="ECO:0000313" key="3">
    <source>
        <dbReference type="Proteomes" id="UP001059596"/>
    </source>
</evidence>
<dbReference type="Proteomes" id="UP001059596">
    <property type="component" value="Unassembled WGS sequence"/>
</dbReference>
<feature type="region of interest" description="Disordered" evidence="1">
    <location>
        <begin position="60"/>
        <end position="414"/>
    </location>
</feature>
<feature type="compositionally biased region" description="Basic residues" evidence="1">
    <location>
        <begin position="538"/>
        <end position="548"/>
    </location>
</feature>
<feature type="compositionally biased region" description="Basic and acidic residues" evidence="1">
    <location>
        <begin position="437"/>
        <end position="448"/>
    </location>
</feature>
<sequence length="831" mass="91580">MEDIEYLDEYKDLVLPGMKTGAPPASSSGISRPRRISSDSSNSSSIDADIFQKLFHGKYDDDDLLNEGSSSRSKDRRRRSPTPYSSSDESNDALEALFSRKSSKSKPNKRRERYSSFDSVDDLGEALMRPSQRLTVPKPSTSQASGRKSHGEAPHRSGSNSSSSHIGKSTGSKTLPAPTSKPAASPALSAKNQNSGPSASKPSGSVNGRGLSPAKSKTVTIIKAQKTDLTPSQHEPKTDPLTLGDYYEDSDSDSSYEYESDFYGDQDSEDEDAEPVIDISTDTSRTTSVADTVTPVVSDDEGQEPQSKENELPDNDQESVLNGVNERLQSYLNNLSCAEAPPIYKKQSSARKSRSNEKKPSSSEQVKHANERPAASDKEEAEEKERELVPPEASSSAKSSACKVSGSRKLSAVDESVTLEALERMSLDLAEQILEIDVERSNEYEKRSGSKTRSRSRSNIPTDSGPTSSLTKSHVRKLTYSSERLENCEPSGSKLRRSKSESFPKQGRGRGQKHRKSRAATTEEKLQNACEGEQDSVKRKRGRPRKKVPNAENSKAETSKNTGENLEQDSVLVKTSEAVAEKQTVSLEEQKAFEQDEQNGELDKAKELTGIDNISQNDTIMTSCAHEPDLKSAPDRDVQLDEESARNLEKEALPLLDTSTESFDTAEDYSKINIDKELIPGTEETQKDSTAQAFAQPNFDEIKELAKIQNAIEAIDEIGLPDVLANANVEAIEAKGNILEESDSQLAEDIKLAEEILAAELKNRHKLEKFFFSMSLLLLPKKSHRLKSSLLIKSCLLPKSRRLHKRLNLLRKSRIKHLQKSPCHVPKFLLA</sequence>
<feature type="compositionally biased region" description="Polar residues" evidence="1">
    <location>
        <begin position="459"/>
        <end position="472"/>
    </location>
</feature>
<feature type="compositionally biased region" description="Polar residues" evidence="1">
    <location>
        <begin position="318"/>
        <end position="336"/>
    </location>
</feature>
<feature type="compositionally biased region" description="Acidic residues" evidence="1">
    <location>
        <begin position="246"/>
        <end position="275"/>
    </location>
</feature>
<accession>A0A9P9YKF2</accession>
<dbReference type="EMBL" id="JAMKOV010000007">
    <property type="protein sequence ID" value="KAI8038561.1"/>
    <property type="molecule type" value="Genomic_DNA"/>
</dbReference>
<evidence type="ECO:0000256" key="1">
    <source>
        <dbReference type="SAM" id="MobiDB-lite"/>
    </source>
</evidence>
<reference evidence="2" key="1">
    <citation type="journal article" date="2023" name="Genome Biol. Evol.">
        <title>Long-read-based Genome Assembly of Drosophila gunungcola Reveals Fewer Chemosensory Genes in Flower-breeding Species.</title>
        <authorList>
            <person name="Negi A."/>
            <person name="Liao B.Y."/>
            <person name="Yeh S.D."/>
        </authorList>
    </citation>
    <scope>NUCLEOTIDE SEQUENCE</scope>
    <source>
        <strain evidence="2">Sukarami</strain>
    </source>
</reference>
<feature type="compositionally biased region" description="Basic residues" evidence="1">
    <location>
        <begin position="101"/>
        <end position="112"/>
    </location>
</feature>
<name>A0A9P9YKF2_9MUSC</name>
<evidence type="ECO:0000313" key="2">
    <source>
        <dbReference type="EMBL" id="KAI8038561.1"/>
    </source>
</evidence>
<organism evidence="2 3">
    <name type="scientific">Drosophila gunungcola</name>
    <name type="common">fruit fly</name>
    <dbReference type="NCBI Taxonomy" id="103775"/>
    <lineage>
        <taxon>Eukaryota</taxon>
        <taxon>Metazoa</taxon>
        <taxon>Ecdysozoa</taxon>
        <taxon>Arthropoda</taxon>
        <taxon>Hexapoda</taxon>
        <taxon>Insecta</taxon>
        <taxon>Pterygota</taxon>
        <taxon>Neoptera</taxon>
        <taxon>Endopterygota</taxon>
        <taxon>Diptera</taxon>
        <taxon>Brachycera</taxon>
        <taxon>Muscomorpha</taxon>
        <taxon>Ephydroidea</taxon>
        <taxon>Drosophilidae</taxon>
        <taxon>Drosophila</taxon>
        <taxon>Sophophora</taxon>
    </lineage>
</organism>
<dbReference type="AlphaFoldDB" id="A0A9P9YKF2"/>
<protein>
    <submittedName>
        <fullName evidence="2">Uncharacterized protein</fullName>
    </submittedName>
</protein>
<feature type="compositionally biased region" description="Low complexity" evidence="1">
    <location>
        <begin position="22"/>
        <end position="31"/>
    </location>
</feature>
<keyword evidence="3" id="KW-1185">Reference proteome</keyword>
<feature type="compositionally biased region" description="Low complexity" evidence="1">
    <location>
        <begin position="157"/>
        <end position="191"/>
    </location>
</feature>
<feature type="region of interest" description="Disordered" evidence="1">
    <location>
        <begin position="588"/>
        <end position="614"/>
    </location>
</feature>